<gene>
    <name evidence="1" type="ORF">H5410_021473</name>
</gene>
<dbReference type="OrthoDB" id="1302097at2759"/>
<evidence type="ECO:0000313" key="1">
    <source>
        <dbReference type="EMBL" id="KAG5610192.1"/>
    </source>
</evidence>
<dbReference type="Proteomes" id="UP000824120">
    <property type="component" value="Chromosome 4"/>
</dbReference>
<dbReference type="EMBL" id="JACXVP010000004">
    <property type="protein sequence ID" value="KAG5610192.1"/>
    <property type="molecule type" value="Genomic_DNA"/>
</dbReference>
<dbReference type="AlphaFoldDB" id="A0A9J5ZEC9"/>
<proteinExistence type="predicted"/>
<protein>
    <submittedName>
        <fullName evidence="1">Uncharacterized protein</fullName>
    </submittedName>
</protein>
<accession>A0A9J5ZEC9</accession>
<name>A0A9J5ZEC9_SOLCO</name>
<organism evidence="1 2">
    <name type="scientific">Solanum commersonii</name>
    <name type="common">Commerson's wild potato</name>
    <name type="synonym">Commerson's nightshade</name>
    <dbReference type="NCBI Taxonomy" id="4109"/>
    <lineage>
        <taxon>Eukaryota</taxon>
        <taxon>Viridiplantae</taxon>
        <taxon>Streptophyta</taxon>
        <taxon>Embryophyta</taxon>
        <taxon>Tracheophyta</taxon>
        <taxon>Spermatophyta</taxon>
        <taxon>Magnoliopsida</taxon>
        <taxon>eudicotyledons</taxon>
        <taxon>Gunneridae</taxon>
        <taxon>Pentapetalae</taxon>
        <taxon>asterids</taxon>
        <taxon>lamiids</taxon>
        <taxon>Solanales</taxon>
        <taxon>Solanaceae</taxon>
        <taxon>Solanoideae</taxon>
        <taxon>Solaneae</taxon>
        <taxon>Solanum</taxon>
    </lineage>
</organism>
<reference evidence="1 2" key="1">
    <citation type="submission" date="2020-09" db="EMBL/GenBank/DDBJ databases">
        <title>De no assembly of potato wild relative species, Solanum commersonii.</title>
        <authorList>
            <person name="Cho K."/>
        </authorList>
    </citation>
    <scope>NUCLEOTIDE SEQUENCE [LARGE SCALE GENOMIC DNA]</scope>
    <source>
        <strain evidence="1">LZ3.2</strain>
        <tissue evidence="1">Leaf</tissue>
    </source>
</reference>
<sequence>MCGPTLLKDIWKLPLGKIVDVSFNSRIIARTLELTPLHVDDWRNFDSEEKKKLLNFVRPTQADISLLTHKKRVDGRPLDHDSAKAIYMINEKMINSEGSTDQPPH</sequence>
<comment type="caution">
    <text evidence="1">The sequence shown here is derived from an EMBL/GenBank/DDBJ whole genome shotgun (WGS) entry which is preliminary data.</text>
</comment>
<keyword evidence="2" id="KW-1185">Reference proteome</keyword>
<evidence type="ECO:0000313" key="2">
    <source>
        <dbReference type="Proteomes" id="UP000824120"/>
    </source>
</evidence>